<dbReference type="Proteomes" id="UP000740883">
    <property type="component" value="Unassembled WGS sequence"/>
</dbReference>
<sequence length="182" mass="21051">MKELAFEQLKWYKQTVNQSITHYYDKVLELCKRVDSGMTDSMKLQYLLAGVKDSLKLHIALHDPQTTESFLAYARKVEDTLSLTCLNYDVHETDIHQGVLPIQQPTPSAVPYHRDIKYYQHDNVQQLTSSNSSSNSKDTSREKKAFHSSPSNYESPRRFSPICYTCGTPGHYSRDCTRHHFD</sequence>
<name>A0A9P6GY74_9MICR</name>
<dbReference type="GO" id="GO:0008270">
    <property type="term" value="F:zinc ion binding"/>
    <property type="evidence" value="ECO:0007669"/>
    <property type="project" value="UniProtKB-KW"/>
</dbReference>
<dbReference type="Pfam" id="PF00098">
    <property type="entry name" value="zf-CCHC"/>
    <property type="match status" value="1"/>
</dbReference>
<feature type="domain" description="CCHC-type" evidence="3">
    <location>
        <begin position="163"/>
        <end position="178"/>
    </location>
</feature>
<evidence type="ECO:0000256" key="2">
    <source>
        <dbReference type="SAM" id="MobiDB-lite"/>
    </source>
</evidence>
<dbReference type="SMART" id="SM00343">
    <property type="entry name" value="ZnF_C2HC"/>
    <property type="match status" value="1"/>
</dbReference>
<keyword evidence="1" id="KW-0863">Zinc-finger</keyword>
<dbReference type="Gene3D" id="4.10.60.10">
    <property type="entry name" value="Zinc finger, CCHC-type"/>
    <property type="match status" value="1"/>
</dbReference>
<dbReference type="AlphaFoldDB" id="A0A9P6GY74"/>
<dbReference type="EMBL" id="SBJO01000816">
    <property type="protein sequence ID" value="KAF9756150.1"/>
    <property type="molecule type" value="Genomic_DNA"/>
</dbReference>
<gene>
    <name evidence="4" type="ORF">NGRA_3316</name>
</gene>
<dbReference type="InterPro" id="IPR036875">
    <property type="entry name" value="Znf_CCHC_sf"/>
</dbReference>
<protein>
    <recommendedName>
        <fullName evidence="3">CCHC-type domain-containing protein</fullName>
    </recommendedName>
</protein>
<keyword evidence="5" id="KW-1185">Reference proteome</keyword>
<dbReference type="OrthoDB" id="10019709at2759"/>
<dbReference type="GO" id="GO:0003676">
    <property type="term" value="F:nucleic acid binding"/>
    <property type="evidence" value="ECO:0007669"/>
    <property type="project" value="InterPro"/>
</dbReference>
<evidence type="ECO:0000313" key="5">
    <source>
        <dbReference type="Proteomes" id="UP000740883"/>
    </source>
</evidence>
<reference evidence="4 5" key="1">
    <citation type="journal article" date="2020" name="Genome Biol. Evol.">
        <title>Comparative genomics of strictly vertically transmitted, feminizing microsporidia endosymbionts of amphipod crustaceans.</title>
        <authorList>
            <person name="Cormier A."/>
            <person name="Chebbi M.A."/>
            <person name="Giraud I."/>
            <person name="Wattier R."/>
            <person name="Teixeira M."/>
            <person name="Gilbert C."/>
            <person name="Rigaud T."/>
            <person name="Cordaux R."/>
        </authorList>
    </citation>
    <scope>NUCLEOTIDE SEQUENCE [LARGE SCALE GENOMIC DNA]</scope>
    <source>
        <strain evidence="4 5">Ou3-Ou53</strain>
    </source>
</reference>
<keyword evidence="1" id="KW-0862">Zinc</keyword>
<dbReference type="InterPro" id="IPR001878">
    <property type="entry name" value="Znf_CCHC"/>
</dbReference>
<dbReference type="PROSITE" id="PS50158">
    <property type="entry name" value="ZF_CCHC"/>
    <property type="match status" value="1"/>
</dbReference>
<keyword evidence="1" id="KW-0479">Metal-binding</keyword>
<accession>A0A9P6GY74</accession>
<evidence type="ECO:0000313" key="4">
    <source>
        <dbReference type="EMBL" id="KAF9756150.1"/>
    </source>
</evidence>
<evidence type="ECO:0000259" key="3">
    <source>
        <dbReference type="PROSITE" id="PS50158"/>
    </source>
</evidence>
<proteinExistence type="predicted"/>
<dbReference type="SUPFAM" id="SSF57756">
    <property type="entry name" value="Retrovirus zinc finger-like domains"/>
    <property type="match status" value="1"/>
</dbReference>
<organism evidence="4 5">
    <name type="scientific">Nosema granulosis</name>
    <dbReference type="NCBI Taxonomy" id="83296"/>
    <lineage>
        <taxon>Eukaryota</taxon>
        <taxon>Fungi</taxon>
        <taxon>Fungi incertae sedis</taxon>
        <taxon>Microsporidia</taxon>
        <taxon>Nosematidae</taxon>
        <taxon>Nosema</taxon>
    </lineage>
</organism>
<evidence type="ECO:0000256" key="1">
    <source>
        <dbReference type="PROSITE-ProRule" id="PRU00047"/>
    </source>
</evidence>
<comment type="caution">
    <text evidence="4">The sequence shown here is derived from an EMBL/GenBank/DDBJ whole genome shotgun (WGS) entry which is preliminary data.</text>
</comment>
<feature type="region of interest" description="Disordered" evidence="2">
    <location>
        <begin position="123"/>
        <end position="156"/>
    </location>
</feature>